<organism evidence="2 3">
    <name type="scientific">Corynebacterium glaucum</name>
    <dbReference type="NCBI Taxonomy" id="187491"/>
    <lineage>
        <taxon>Bacteria</taxon>
        <taxon>Bacillati</taxon>
        <taxon>Actinomycetota</taxon>
        <taxon>Actinomycetes</taxon>
        <taxon>Mycobacteriales</taxon>
        <taxon>Corynebacteriaceae</taxon>
        <taxon>Corynebacterium</taxon>
    </lineage>
</organism>
<dbReference type="Proteomes" id="UP000217209">
    <property type="component" value="Chromosome"/>
</dbReference>
<gene>
    <name evidence="2" type="ORF">CGLAU_01275</name>
</gene>
<proteinExistence type="predicted"/>
<evidence type="ECO:0000313" key="3">
    <source>
        <dbReference type="Proteomes" id="UP000217209"/>
    </source>
</evidence>
<keyword evidence="3" id="KW-1185">Reference proteome</keyword>
<dbReference type="AlphaFoldDB" id="A0A1Q2HTS2"/>
<dbReference type="EMBL" id="CP019688">
    <property type="protein sequence ID" value="AQQ14246.1"/>
    <property type="molecule type" value="Genomic_DNA"/>
</dbReference>
<dbReference type="SUPFAM" id="SSF50494">
    <property type="entry name" value="Trypsin-like serine proteases"/>
    <property type="match status" value="1"/>
</dbReference>
<feature type="signal peptide" evidence="1">
    <location>
        <begin position="1"/>
        <end position="25"/>
    </location>
</feature>
<reference evidence="2 3" key="1">
    <citation type="submission" date="2016-12" db="EMBL/GenBank/DDBJ databases">
        <authorList>
            <person name="Song W.-J."/>
            <person name="Kurnit D.M."/>
        </authorList>
    </citation>
    <scope>NUCLEOTIDE SEQUENCE [LARGE SCALE GENOMIC DNA]</scope>
    <source>
        <strain evidence="2 3">DSM 30827</strain>
    </source>
</reference>
<dbReference type="RefSeq" id="WP_095659122.1">
    <property type="nucleotide sequence ID" value="NZ_BAAAKB010000011.1"/>
</dbReference>
<evidence type="ECO:0000313" key="2">
    <source>
        <dbReference type="EMBL" id="AQQ14246.1"/>
    </source>
</evidence>
<accession>A0A1Q2HTS2</accession>
<sequence precursor="true">MHTRTLAIAACAAVSALLSPTIAAAQEPALAAPGGPFRVFPAEAPSTITVNKYGDQVNVPPEASKGACSQGPIGTVRTPNGETHHVMLTAAHCFLAIGDGAGDPSAAPTGEVSVPVGESYQRIGQLTTLSPIPPEILNSANPLDPLRAVDWAVVSIDEGVPTSAVSDSRAKDGAKLGEPVVLTHIRDYPALAPGAFAFDNLGQPICKDGATNGRGCGTQVARTHDTIYSVNLGYDSGDSGGVNFDPRDGAILGVTSVHFGPIYKAQTADSIVESAYGVPDGQVNDHFTVDASTAPHAEFTTLNDENFRIGQAVQELNPNPSITDPDTELRKATDAAQQEATRLADDAARGQINPEEIQRAVEHHSGQIGYWGGEVAELRVDGLIGSTLDEILF</sequence>
<dbReference type="KEGG" id="cgv:CGLAU_01275"/>
<evidence type="ECO:0008006" key="4">
    <source>
        <dbReference type="Google" id="ProtNLM"/>
    </source>
</evidence>
<dbReference type="OrthoDB" id="4399934at2"/>
<feature type="chain" id="PRO_5012523923" description="Trypsin" evidence="1">
    <location>
        <begin position="26"/>
        <end position="393"/>
    </location>
</feature>
<keyword evidence="1" id="KW-0732">Signal</keyword>
<protein>
    <recommendedName>
        <fullName evidence="4">Trypsin</fullName>
    </recommendedName>
</protein>
<evidence type="ECO:0000256" key="1">
    <source>
        <dbReference type="SAM" id="SignalP"/>
    </source>
</evidence>
<name>A0A1Q2HTS2_9CORY</name>
<dbReference type="InterPro" id="IPR009003">
    <property type="entry name" value="Peptidase_S1_PA"/>
</dbReference>